<keyword evidence="1" id="KW-0862">Zinc</keyword>
<dbReference type="SUPFAM" id="SSF57756">
    <property type="entry name" value="Retrovirus zinc finger-like domains"/>
    <property type="match status" value="2"/>
</dbReference>
<feature type="compositionally biased region" description="Basic and acidic residues" evidence="2">
    <location>
        <begin position="313"/>
        <end position="338"/>
    </location>
</feature>
<feature type="compositionally biased region" description="Basic residues" evidence="2">
    <location>
        <begin position="756"/>
        <end position="765"/>
    </location>
</feature>
<name>A0AAQ3MVE8_VIGMU</name>
<feature type="region of interest" description="Disordered" evidence="2">
    <location>
        <begin position="437"/>
        <end position="508"/>
    </location>
</feature>
<evidence type="ECO:0000259" key="3">
    <source>
        <dbReference type="PROSITE" id="PS50158"/>
    </source>
</evidence>
<feature type="region of interest" description="Disordered" evidence="2">
    <location>
        <begin position="563"/>
        <end position="582"/>
    </location>
</feature>
<feature type="compositionally biased region" description="Acidic residues" evidence="2">
    <location>
        <begin position="339"/>
        <end position="348"/>
    </location>
</feature>
<feature type="compositionally biased region" description="Basic residues" evidence="2">
    <location>
        <begin position="605"/>
        <end position="614"/>
    </location>
</feature>
<feature type="region of interest" description="Disordered" evidence="2">
    <location>
        <begin position="254"/>
        <end position="358"/>
    </location>
</feature>
<sequence length="1720" mass="187671">MTVIDSHGNKLSESSIKAEENPQTLSSSEPGATAKREKKRKKRNEGSNEQFQAEVCPKPLVDSPFSQEGNVEAAADNASPNPKKKKKKRRIKNVHGEQQLQASGRSTADCVESDDTKGEGARQGDANGNGDLLPKPLLDTPVPIVSHQENSEGTALNPDATPKKKRKKKILQVAEETRDPSIRIGVEPDVAKDEGSREGDVNENGGLYRKPLVDTPVPIVSHVEKAEANVLNPGATLKKKRKKKILQGAEEICDHSIRKDVEPAREGDVNENECLCPEPSLDKKIPIVSHEENAERTAQNPSPTPKRKRKKKILQDAEEKYEPSIRIGVEPDVKKDEGSPEGDVDENESLCPKPLLDTPIPIVSHEEKAEETVQGPIPTPKKKKKKILQAADQICEPSIQICLVPDVAKDEGSREDGVNENGGLGADPLLDTKIPVVSHDENAEGTAQNPNPTPKRKKMNKKILQGAEEKYEPSIRIGVEPDVKKDEESPEGDVNENESLCPEPLLDTPIPIVSHEEKAEGTVQGPIPTLRKKKKKKILQAADQICESSIQICLVPDVAKDEGSREHGVNENGGLGADPLLDTKIPYVSHDENAEGTAQNPNPTPKRKKMKKKILQGTEEKYEPSIRIGVEPDVKKDEESPEGDVNENESLCPKPLLDTPIPIVSHEEKAEGTVQGPIPTLKKKKKKKILQAADQIYEPSIQICLVPDVAKDEGSREDGVNENGGLGADPLLDTKIPYISHDENAEGTAQNPNPTPKRKKMKKKILQGAEEKYQPSIRIGVESDVKKDEESPEPLLDTPIPIVSNEEKAEGTAHSPIPTPKKKKKKTILQAADQIREPSIQIGLVPDVAKDKGSREVDINEKDKGSREVDINENGGLCPEPLPDSKVPIVSHEEIAEGTARNPNPTPKRKRKKKILQGVEDKCEPSIWIGVETDVKKDERSREGDVNENKCLGPTPLLDTPIPIVSHEEKAEGTALSPSPTPKKKRKKKILVGADQICDPSIQIGLEHDVAKDVGSREGDVDENGVLCPLLDTPIPIISLTENVEATAQIPNPTCMNRSWPSGEQICDPSIQIGVEPDVSNEEGSGRADADVNGGLCPKTIDEPLPVVPPKENAIAIAQNPSPNPKKENLHGAQQICDPSIRIDVESRVPNAEGGHQGSERAETSAQNPNPTPKRKKGKNVQGEQQQLQICDHSISIGVESVVKKEGAKQVKAHEVGVLGISEERPVPDSTAPEDTHQKKDSVRKKKKALKSQGAEAESEPEPKESNSTENPQQCTMDLKLKSKVKKGPGANAENSGVCSKPEVAPQLDIAATTALELKEKAELMEVNIEHSEASSKPELEPSIDMSTQMKVQKKKRMREEKKKETNPSESHAQHPQPQSCSNHAPAVREIIEECPGPEGAESSDGKPPETPVQGFLYPAVALSIDPKIPDQSYRKDTATPIDQDQKVRKKNRKSNVAAASIEPTIQTGQDPPVDPATPVDPERMTKKSKKSVSALKNEGLDSEKPNADLNAETAVQKIERPTAKKSMGRHNAEPAAKRPVRRTEHLKVTESPSKRHGDSSLSCEACEKLGHRLDQCERLRRLSRGEEVCFFCGKIGHSLRKCGVTQAGVKFAKCLLCHEHGHFSYNCPQSENGKKRKELVANGAFSGSKCFNWRLDLIYFSIFVNNIVTEDVKQGLLSAHSVINVGTTAVTAPKIVMIQRCLQPMGPSALVSLSTRNWI</sequence>
<feature type="compositionally biased region" description="Basic and acidic residues" evidence="2">
    <location>
        <begin position="1531"/>
        <end position="1559"/>
    </location>
</feature>
<feature type="region of interest" description="Disordered" evidence="2">
    <location>
        <begin position="852"/>
        <end position="917"/>
    </location>
</feature>
<feature type="compositionally biased region" description="Polar residues" evidence="2">
    <location>
        <begin position="1368"/>
        <end position="1383"/>
    </location>
</feature>
<feature type="compositionally biased region" description="Polar residues" evidence="2">
    <location>
        <begin position="96"/>
        <end position="106"/>
    </location>
</feature>
<feature type="compositionally biased region" description="Basic and acidic residues" evidence="2">
    <location>
        <begin position="254"/>
        <end position="268"/>
    </location>
</feature>
<reference evidence="4 5" key="1">
    <citation type="journal article" date="2023" name="Life. Sci Alliance">
        <title>Evolutionary insights into 3D genome organization and epigenetic landscape of Vigna mungo.</title>
        <authorList>
            <person name="Junaid A."/>
            <person name="Singh B."/>
            <person name="Bhatia S."/>
        </authorList>
    </citation>
    <scope>NUCLEOTIDE SEQUENCE [LARGE SCALE GENOMIC DNA]</scope>
    <source>
        <strain evidence="4">Urdbean</strain>
    </source>
</reference>
<dbReference type="GO" id="GO:0008270">
    <property type="term" value="F:zinc ion binding"/>
    <property type="evidence" value="ECO:0007669"/>
    <property type="project" value="UniProtKB-KW"/>
</dbReference>
<dbReference type="EMBL" id="CP144692">
    <property type="protein sequence ID" value="WVY97379.1"/>
    <property type="molecule type" value="Genomic_DNA"/>
</dbReference>
<keyword evidence="1" id="KW-0479">Metal-binding</keyword>
<feature type="compositionally biased region" description="Basic and acidic residues" evidence="2">
    <location>
        <begin position="852"/>
        <end position="870"/>
    </location>
</feature>
<feature type="compositionally biased region" description="Basic and acidic residues" evidence="2">
    <location>
        <begin position="1358"/>
        <end position="1367"/>
    </location>
</feature>
<proteinExistence type="predicted"/>
<evidence type="ECO:0000256" key="2">
    <source>
        <dbReference type="SAM" id="MobiDB-lite"/>
    </source>
</evidence>
<feature type="compositionally biased region" description="Basic and acidic residues" evidence="2">
    <location>
        <begin position="467"/>
        <end position="487"/>
    </location>
</feature>
<feature type="region of interest" description="Disordered" evidence="2">
    <location>
        <begin position="713"/>
        <end position="826"/>
    </location>
</feature>
<keyword evidence="5" id="KW-1185">Reference proteome</keyword>
<evidence type="ECO:0000313" key="4">
    <source>
        <dbReference type="EMBL" id="WVY97379.1"/>
    </source>
</evidence>
<keyword evidence="1" id="KW-0863">Zinc-finger</keyword>
<feature type="region of interest" description="Disordered" evidence="2">
    <location>
        <begin position="411"/>
        <end position="430"/>
    </location>
</feature>
<feature type="region of interest" description="Disordered" evidence="2">
    <location>
        <begin position="366"/>
        <end position="385"/>
    </location>
</feature>
<protein>
    <recommendedName>
        <fullName evidence="3">CCHC-type domain-containing protein</fullName>
    </recommendedName>
</protein>
<dbReference type="SMART" id="SM00343">
    <property type="entry name" value="ZnF_C2HC"/>
    <property type="match status" value="3"/>
</dbReference>
<feature type="region of interest" description="Disordered" evidence="2">
    <location>
        <begin position="1523"/>
        <end position="1559"/>
    </location>
</feature>
<evidence type="ECO:0000256" key="1">
    <source>
        <dbReference type="PROSITE-ProRule" id="PRU00047"/>
    </source>
</evidence>
<dbReference type="PANTHER" id="PTHR47798">
    <property type="entry name" value="OS04G0555800 PROTEIN"/>
    <property type="match status" value="1"/>
</dbReference>
<feature type="region of interest" description="Disordered" evidence="2">
    <location>
        <begin position="1150"/>
        <end position="1187"/>
    </location>
</feature>
<dbReference type="PROSITE" id="PS50158">
    <property type="entry name" value="ZF_CCHC"/>
    <property type="match status" value="1"/>
</dbReference>
<feature type="region of interest" description="Disordered" evidence="2">
    <location>
        <begin position="1"/>
        <end position="212"/>
    </location>
</feature>
<dbReference type="Proteomes" id="UP001374535">
    <property type="component" value="Chromosome 9"/>
</dbReference>
<feature type="compositionally biased region" description="Basic and acidic residues" evidence="2">
    <location>
        <begin position="1327"/>
        <end position="1340"/>
    </location>
</feature>
<feature type="compositionally biased region" description="Basic residues" evidence="2">
    <location>
        <begin position="82"/>
        <end position="93"/>
    </location>
</feature>
<feature type="region of interest" description="Disordered" evidence="2">
    <location>
        <begin position="1220"/>
        <end position="1306"/>
    </location>
</feature>
<feature type="compositionally biased region" description="Polar residues" evidence="2">
    <location>
        <begin position="9"/>
        <end position="30"/>
    </location>
</feature>
<feature type="region of interest" description="Disordered" evidence="2">
    <location>
        <begin position="590"/>
        <end position="659"/>
    </location>
</feature>
<dbReference type="PANTHER" id="PTHR47798:SF2">
    <property type="entry name" value="CCHC-TYPE DOMAIN-CONTAINING PROTEIN"/>
    <property type="match status" value="1"/>
</dbReference>
<accession>A0AAQ3MVE8</accession>
<feature type="compositionally biased region" description="Basic and acidic residues" evidence="2">
    <location>
        <begin position="280"/>
        <end position="295"/>
    </location>
</feature>
<feature type="region of interest" description="Disordered" evidence="2">
    <location>
        <begin position="939"/>
        <end position="958"/>
    </location>
</feature>
<feature type="compositionally biased region" description="Basic and acidic residues" evidence="2">
    <location>
        <begin position="618"/>
        <end position="638"/>
    </location>
</feature>
<dbReference type="Gene3D" id="4.10.60.10">
    <property type="entry name" value="Zinc finger, CCHC-type"/>
    <property type="match status" value="1"/>
</dbReference>
<evidence type="ECO:0000313" key="5">
    <source>
        <dbReference type="Proteomes" id="UP001374535"/>
    </source>
</evidence>
<dbReference type="InterPro" id="IPR036875">
    <property type="entry name" value="Znf_CCHC_sf"/>
</dbReference>
<feature type="region of interest" description="Disordered" evidence="2">
    <location>
        <begin position="1327"/>
        <end position="1506"/>
    </location>
</feature>
<feature type="domain" description="CCHC-type" evidence="3">
    <location>
        <begin position="1590"/>
        <end position="1603"/>
    </location>
</feature>
<organism evidence="4 5">
    <name type="scientific">Vigna mungo</name>
    <name type="common">Black gram</name>
    <name type="synonym">Phaseolus mungo</name>
    <dbReference type="NCBI Taxonomy" id="3915"/>
    <lineage>
        <taxon>Eukaryota</taxon>
        <taxon>Viridiplantae</taxon>
        <taxon>Streptophyta</taxon>
        <taxon>Embryophyta</taxon>
        <taxon>Tracheophyta</taxon>
        <taxon>Spermatophyta</taxon>
        <taxon>Magnoliopsida</taxon>
        <taxon>eudicotyledons</taxon>
        <taxon>Gunneridae</taxon>
        <taxon>Pentapetalae</taxon>
        <taxon>rosids</taxon>
        <taxon>fabids</taxon>
        <taxon>Fabales</taxon>
        <taxon>Fabaceae</taxon>
        <taxon>Papilionoideae</taxon>
        <taxon>50 kb inversion clade</taxon>
        <taxon>NPAAA clade</taxon>
        <taxon>indigoferoid/millettioid clade</taxon>
        <taxon>Phaseoleae</taxon>
        <taxon>Vigna</taxon>
    </lineage>
</organism>
<dbReference type="GO" id="GO:0003676">
    <property type="term" value="F:nucleic acid binding"/>
    <property type="evidence" value="ECO:0007669"/>
    <property type="project" value="InterPro"/>
</dbReference>
<feature type="compositionally biased region" description="Basic and acidic residues" evidence="2">
    <location>
        <begin position="939"/>
        <end position="948"/>
    </location>
</feature>
<dbReference type="InterPro" id="IPR001878">
    <property type="entry name" value="Znf_CCHC"/>
</dbReference>
<gene>
    <name evidence="4" type="ORF">V8G54_029530</name>
</gene>
<feature type="compositionally biased region" description="Basic and acidic residues" evidence="2">
    <location>
        <begin position="189"/>
        <end position="200"/>
    </location>
</feature>